<organism evidence="2 3">
    <name type="scientific">Teichococcus wenyumeiae</name>
    <dbReference type="NCBI Taxonomy" id="2478470"/>
    <lineage>
        <taxon>Bacteria</taxon>
        <taxon>Pseudomonadati</taxon>
        <taxon>Pseudomonadota</taxon>
        <taxon>Alphaproteobacteria</taxon>
        <taxon>Acetobacterales</taxon>
        <taxon>Roseomonadaceae</taxon>
        <taxon>Roseomonas</taxon>
    </lineage>
</organism>
<reference evidence="2 3" key="1">
    <citation type="submission" date="2018-10" db="EMBL/GenBank/DDBJ databases">
        <title>Roseomonas sp. nov., isolated from feces of Tibetan antelopes in the Qinghai-Tibet plateau, China.</title>
        <authorList>
            <person name="Tian Z."/>
        </authorList>
    </citation>
    <scope>NUCLEOTIDE SEQUENCE [LARGE SCALE GENOMIC DNA]</scope>
    <source>
        <strain evidence="2 3">Z23</strain>
    </source>
</reference>
<dbReference type="Gene3D" id="1.10.287.130">
    <property type="match status" value="1"/>
</dbReference>
<proteinExistence type="predicted"/>
<comment type="caution">
    <text evidence="2">The sequence shown here is derived from an EMBL/GenBank/DDBJ whole genome shotgun (WGS) entry which is preliminary data.</text>
</comment>
<dbReference type="Proteomes" id="UP000274097">
    <property type="component" value="Unassembled WGS sequence"/>
</dbReference>
<keyword evidence="3" id="KW-1185">Reference proteome</keyword>
<gene>
    <name evidence="2" type="ORF">EBE87_11510</name>
</gene>
<dbReference type="InterPro" id="IPR036890">
    <property type="entry name" value="HATPase_C_sf"/>
</dbReference>
<dbReference type="RefSeq" id="WP_122140000.1">
    <property type="nucleotide sequence ID" value="NZ_RFLX01000007.1"/>
</dbReference>
<evidence type="ECO:0000313" key="3">
    <source>
        <dbReference type="Proteomes" id="UP000274097"/>
    </source>
</evidence>
<accession>A0ABX9VJP5</accession>
<dbReference type="InterPro" id="IPR018762">
    <property type="entry name" value="ChpT_C"/>
</dbReference>
<evidence type="ECO:0000313" key="2">
    <source>
        <dbReference type="EMBL" id="RMI24768.1"/>
    </source>
</evidence>
<dbReference type="Pfam" id="PF10090">
    <property type="entry name" value="HPTransfase"/>
    <property type="match status" value="1"/>
</dbReference>
<name>A0ABX9VJP5_9PROT</name>
<evidence type="ECO:0000259" key="1">
    <source>
        <dbReference type="Pfam" id="PF10090"/>
    </source>
</evidence>
<sequence>MLAEPRLNLAQDLCARLCHDLVGPLGTVASAVEMVTEDPEAAELAREAAASLRGRLQLWRAACGAGTGPMRPADLAALLDGNLAGGRASLALGALPPGESFAAPVAQLLLVAAMLGGEALPRGGVVRLLPQEGGVALRPEGRVLNWPPALAAALAGEPAEGPRAVLAPLLAQLAGAAGWQARLTEEALLLHPQG</sequence>
<dbReference type="Gene3D" id="3.30.565.10">
    <property type="entry name" value="Histidine kinase-like ATPase, C-terminal domain"/>
    <property type="match status" value="1"/>
</dbReference>
<dbReference type="EMBL" id="RFLX01000007">
    <property type="protein sequence ID" value="RMI24768.1"/>
    <property type="molecule type" value="Genomic_DNA"/>
</dbReference>
<feature type="domain" description="Histidine phosphotransferase ChpT C-terminal" evidence="1">
    <location>
        <begin position="73"/>
        <end position="180"/>
    </location>
</feature>
<protein>
    <recommendedName>
        <fullName evidence="1">Histidine phosphotransferase ChpT C-terminal domain-containing protein</fullName>
    </recommendedName>
</protein>